<dbReference type="EMBL" id="QGGI01000017">
    <property type="protein sequence ID" value="PWJ88759.1"/>
    <property type="molecule type" value="Genomic_DNA"/>
</dbReference>
<keyword evidence="2" id="KW-0282">Flagellum</keyword>
<keyword evidence="2" id="KW-0966">Cell projection</keyword>
<keyword evidence="2" id="KW-0969">Cilium</keyword>
<dbReference type="InterPro" id="IPR028987">
    <property type="entry name" value="ATP_synth_B-like_membr_sf"/>
</dbReference>
<proteinExistence type="predicted"/>
<dbReference type="RefSeq" id="WP_109605788.1">
    <property type="nucleotide sequence ID" value="NZ_JAMHJO010000012.1"/>
</dbReference>
<sequence length="236" mass="28022">MYNKKIIDNKYVVLDTPINIEDKDKINKINENNKSLILEKEIEIKLKDAEKKSETLIEEAISKSKKILEEARIKAENESKKIHEESLKEIENLKLKEVDNFKEKLQKNLDELDHYYDDLISSSNYFIFEVIKTVTKKYLNEEIFNKPIWLNEAISRLKNRLTTYSKVKIRMNSNMNEKYYEIFKELLSDSFTIKEDNSLEDNQIIADTESGIFDINPEMYIEEIMNSLEESINEEN</sequence>
<feature type="coiled-coil region" evidence="1">
    <location>
        <begin position="39"/>
        <end position="93"/>
    </location>
</feature>
<keyword evidence="1" id="KW-0175">Coiled coil</keyword>
<evidence type="ECO:0000313" key="3">
    <source>
        <dbReference type="Proteomes" id="UP000245921"/>
    </source>
</evidence>
<comment type="caution">
    <text evidence="2">The sequence shown here is derived from an EMBL/GenBank/DDBJ whole genome shotgun (WGS) entry which is preliminary data.</text>
</comment>
<protein>
    <submittedName>
        <fullName evidence="2">Flagellar assembly protein FliH</fullName>
    </submittedName>
</protein>
<dbReference type="SUPFAM" id="SSF81573">
    <property type="entry name" value="F1F0 ATP synthase subunit B, membrane domain"/>
    <property type="match status" value="1"/>
</dbReference>
<dbReference type="Proteomes" id="UP000245921">
    <property type="component" value="Unassembled WGS sequence"/>
</dbReference>
<evidence type="ECO:0000256" key="1">
    <source>
        <dbReference type="SAM" id="Coils"/>
    </source>
</evidence>
<organism evidence="2 3">
    <name type="scientific">Oceanotoga teriensis</name>
    <dbReference type="NCBI Taxonomy" id="515440"/>
    <lineage>
        <taxon>Bacteria</taxon>
        <taxon>Thermotogati</taxon>
        <taxon>Thermotogota</taxon>
        <taxon>Thermotogae</taxon>
        <taxon>Petrotogales</taxon>
        <taxon>Petrotogaceae</taxon>
        <taxon>Oceanotoga</taxon>
    </lineage>
</organism>
<evidence type="ECO:0000313" key="2">
    <source>
        <dbReference type="EMBL" id="PWJ88759.1"/>
    </source>
</evidence>
<dbReference type="Gene3D" id="1.20.5.2950">
    <property type="match status" value="1"/>
</dbReference>
<gene>
    <name evidence="2" type="ORF">C7380_11749</name>
</gene>
<dbReference type="AlphaFoldDB" id="A0AA45C5H0"/>
<accession>A0AA45C5H0</accession>
<keyword evidence="3" id="KW-1185">Reference proteome</keyword>
<reference evidence="2 3" key="1">
    <citation type="submission" date="2018-05" db="EMBL/GenBank/DDBJ databases">
        <title>Genomic Encyclopedia of Type Strains, Phase IV (KMG-IV): sequencing the most valuable type-strain genomes for metagenomic binning, comparative biology and taxonomic classification.</title>
        <authorList>
            <person name="Goeker M."/>
        </authorList>
    </citation>
    <scope>NUCLEOTIDE SEQUENCE [LARGE SCALE GENOMIC DNA]</scope>
    <source>
        <strain evidence="2 3">DSM 24906</strain>
    </source>
</reference>
<name>A0AA45C5H0_9BACT</name>